<proteinExistence type="predicted"/>
<dbReference type="AlphaFoldDB" id="A0A1R1PC28"/>
<protein>
    <submittedName>
        <fullName evidence="1">Uncharacterized protein</fullName>
    </submittedName>
</protein>
<comment type="caution">
    <text evidence="1">The sequence shown here is derived from an EMBL/GenBank/DDBJ whole genome shotgun (WGS) entry which is preliminary data.</text>
</comment>
<keyword evidence="2" id="KW-1185">Reference proteome</keyword>
<evidence type="ECO:0000313" key="2">
    <source>
        <dbReference type="Proteomes" id="UP000188320"/>
    </source>
</evidence>
<organism evidence="1 2">
    <name type="scientific">Zancudomyces culisetae</name>
    <name type="common">Gut fungus</name>
    <name type="synonym">Smittium culisetae</name>
    <dbReference type="NCBI Taxonomy" id="1213189"/>
    <lineage>
        <taxon>Eukaryota</taxon>
        <taxon>Fungi</taxon>
        <taxon>Fungi incertae sedis</taxon>
        <taxon>Zoopagomycota</taxon>
        <taxon>Kickxellomycotina</taxon>
        <taxon>Harpellomycetes</taxon>
        <taxon>Harpellales</taxon>
        <taxon>Legeriomycetaceae</taxon>
        <taxon>Zancudomyces</taxon>
    </lineage>
</organism>
<reference evidence="2" key="1">
    <citation type="submission" date="2017-01" db="EMBL/GenBank/DDBJ databases">
        <authorList>
            <person name="Wang Y."/>
            <person name="White M."/>
            <person name="Kvist S."/>
            <person name="Moncalvo J.-M."/>
        </authorList>
    </citation>
    <scope>NUCLEOTIDE SEQUENCE [LARGE SCALE GENOMIC DNA]</scope>
    <source>
        <strain evidence="2">COL-18-3</strain>
    </source>
</reference>
<dbReference type="Proteomes" id="UP000188320">
    <property type="component" value="Unassembled WGS sequence"/>
</dbReference>
<accession>A0A1R1PC28</accession>
<dbReference type="EMBL" id="LSSK01001912">
    <property type="protein sequence ID" value="OMH78510.1"/>
    <property type="molecule type" value="Genomic_DNA"/>
</dbReference>
<gene>
    <name evidence="1" type="ORF">AX774_g8106</name>
</gene>
<name>A0A1R1PC28_ZANCU</name>
<sequence>MSTPLSTNNLTISKLPSEHAMLMQGYSGFLGTTPPFLIQRSNTTTLSDLHASSNPSDSLLNFAPLLIK</sequence>
<evidence type="ECO:0000313" key="1">
    <source>
        <dbReference type="EMBL" id="OMH78510.1"/>
    </source>
</evidence>